<comment type="subcellular location">
    <subcellularLocation>
        <location evidence="1 8">Cell membrane</location>
        <topology evidence="1 8">Multi-pass membrane protein</topology>
    </subcellularLocation>
</comment>
<dbReference type="Pfam" id="PF01925">
    <property type="entry name" value="TauE"/>
    <property type="match status" value="1"/>
</dbReference>
<feature type="transmembrane region" description="Helical" evidence="8">
    <location>
        <begin position="187"/>
        <end position="217"/>
    </location>
</feature>
<gene>
    <name evidence="9" type="ORF">Cspa_c48180</name>
</gene>
<accession>M1MV95</accession>
<feature type="transmembrane region" description="Helical" evidence="8">
    <location>
        <begin position="39"/>
        <end position="59"/>
    </location>
</feature>
<keyword evidence="6 8" id="KW-1133">Transmembrane helix</keyword>
<reference evidence="9 10" key="1">
    <citation type="submission" date="2013-02" db="EMBL/GenBank/DDBJ databases">
        <title>Genome sequence of Clostridium saccharoperbutylacetonicum N1-4(HMT).</title>
        <authorList>
            <person name="Poehlein A."/>
            <person name="Daniel R."/>
        </authorList>
    </citation>
    <scope>NUCLEOTIDE SEQUENCE [LARGE SCALE GENOMIC DNA]</scope>
    <source>
        <strain evidence="10">N1-4(HMT)</strain>
    </source>
</reference>
<organism evidence="9 10">
    <name type="scientific">Clostridium saccharoperbutylacetonicum N1-4(HMT)</name>
    <dbReference type="NCBI Taxonomy" id="931276"/>
    <lineage>
        <taxon>Bacteria</taxon>
        <taxon>Bacillati</taxon>
        <taxon>Bacillota</taxon>
        <taxon>Clostridia</taxon>
        <taxon>Eubacteriales</taxon>
        <taxon>Clostridiaceae</taxon>
        <taxon>Clostridium</taxon>
    </lineage>
</organism>
<comment type="similarity">
    <text evidence="2 8">Belongs to the 4-toluene sulfonate uptake permease (TSUP) (TC 2.A.102) family.</text>
</comment>
<dbReference type="Proteomes" id="UP000011728">
    <property type="component" value="Chromosome"/>
</dbReference>
<feature type="transmembrane region" description="Helical" evidence="8">
    <location>
        <begin position="97"/>
        <end position="114"/>
    </location>
</feature>
<dbReference type="EMBL" id="CP004121">
    <property type="protein sequence ID" value="AGF58571.1"/>
    <property type="molecule type" value="Genomic_DNA"/>
</dbReference>
<keyword evidence="7 8" id="KW-0472">Membrane</keyword>
<dbReference type="OrthoDB" id="554695at2"/>
<feature type="transmembrane region" description="Helical" evidence="8">
    <location>
        <begin position="229"/>
        <end position="247"/>
    </location>
</feature>
<evidence type="ECO:0000256" key="8">
    <source>
        <dbReference type="RuleBase" id="RU363041"/>
    </source>
</evidence>
<feature type="transmembrane region" description="Helical" evidence="8">
    <location>
        <begin position="157"/>
        <end position="175"/>
    </location>
</feature>
<dbReference type="PATRIC" id="fig|931276.5.peg.4860"/>
<evidence type="ECO:0000256" key="4">
    <source>
        <dbReference type="ARBA" id="ARBA00022475"/>
    </source>
</evidence>
<evidence type="ECO:0000256" key="3">
    <source>
        <dbReference type="ARBA" id="ARBA00022448"/>
    </source>
</evidence>
<evidence type="ECO:0000313" key="9">
    <source>
        <dbReference type="EMBL" id="AGF58571.1"/>
    </source>
</evidence>
<evidence type="ECO:0000256" key="5">
    <source>
        <dbReference type="ARBA" id="ARBA00022692"/>
    </source>
</evidence>
<dbReference type="STRING" id="36745.CLSAP_45850"/>
<feature type="transmembrane region" description="Helical" evidence="8">
    <location>
        <begin position="71"/>
        <end position="91"/>
    </location>
</feature>
<dbReference type="eggNOG" id="COG0730">
    <property type="taxonomic scope" value="Bacteria"/>
</dbReference>
<keyword evidence="5 8" id="KW-0812">Transmembrane</keyword>
<evidence type="ECO:0000313" key="10">
    <source>
        <dbReference type="Proteomes" id="UP000011728"/>
    </source>
</evidence>
<dbReference type="GO" id="GO:0005886">
    <property type="term" value="C:plasma membrane"/>
    <property type="evidence" value="ECO:0007669"/>
    <property type="project" value="UniProtKB-SubCell"/>
</dbReference>
<dbReference type="RefSeq" id="WP_015394880.1">
    <property type="nucleotide sequence ID" value="NC_020291.1"/>
</dbReference>
<name>M1MV95_9CLOT</name>
<evidence type="ECO:0000256" key="1">
    <source>
        <dbReference type="ARBA" id="ARBA00004651"/>
    </source>
</evidence>
<evidence type="ECO:0000256" key="2">
    <source>
        <dbReference type="ARBA" id="ARBA00009142"/>
    </source>
</evidence>
<dbReference type="PANTHER" id="PTHR30269:SF0">
    <property type="entry name" value="MEMBRANE TRANSPORTER PROTEIN YFCA-RELATED"/>
    <property type="match status" value="1"/>
</dbReference>
<protein>
    <recommendedName>
        <fullName evidence="8">Probable membrane transporter protein</fullName>
    </recommendedName>
</protein>
<evidence type="ECO:0000256" key="7">
    <source>
        <dbReference type="ARBA" id="ARBA00023136"/>
    </source>
</evidence>
<keyword evidence="10" id="KW-1185">Reference proteome</keyword>
<keyword evidence="3" id="KW-0813">Transport</keyword>
<dbReference type="KEGG" id="csr:Cspa_c48180"/>
<feature type="transmembrane region" description="Helical" evidence="8">
    <location>
        <begin position="134"/>
        <end position="151"/>
    </location>
</feature>
<feature type="transmembrane region" description="Helical" evidence="8">
    <location>
        <begin position="7"/>
        <end position="33"/>
    </location>
</feature>
<keyword evidence="4 8" id="KW-1003">Cell membrane</keyword>
<evidence type="ECO:0000256" key="6">
    <source>
        <dbReference type="ARBA" id="ARBA00022989"/>
    </source>
</evidence>
<dbReference type="HOGENOM" id="CLU_045498_2_3_9"/>
<dbReference type="AlphaFoldDB" id="M1MV95"/>
<dbReference type="InterPro" id="IPR052017">
    <property type="entry name" value="TSUP"/>
</dbReference>
<dbReference type="InterPro" id="IPR002781">
    <property type="entry name" value="TM_pro_TauE-like"/>
</dbReference>
<dbReference type="PANTHER" id="PTHR30269">
    <property type="entry name" value="TRANSMEMBRANE PROTEIN YFCA"/>
    <property type="match status" value="1"/>
</dbReference>
<proteinExistence type="inferred from homology"/>
<sequence>MIQYIIVCPLVFLAGFIDAIAGGGGLISLPAYMLAGVPVHFAIGTNKMSSSMGTVIATYRFARNGYIKLKLAACSVICALLGSPLGAMLSLKINDSYLKLLMLVILPVTAFYVLRKRDFNQKQNIENDVDIQTYFKCMLIAFLIGAYDGFYGPGTGTFLILLLTGIANLSLNNAAGTTKAINLSSNIAGLATFIINAKVLFPLGIAAGLFSIAGNYFGAGYFTKSGAKIARPIIITVLSIFLIKVLIEML</sequence>